<dbReference type="PANTHER" id="PTHR24291">
    <property type="entry name" value="CYTOCHROME P450 FAMILY 4"/>
    <property type="match status" value="1"/>
</dbReference>
<sequence length="426" mass="48982">MAVTSILVLFSLGVLLWQFLKKSRSDVFLKRFSGPKIFPIIGNAWFLARPTDRLNNLKVLQQKYGNRVALNLGPQKILMVFHPDDVAKVLSSKEMNRSWFIDMLFNDWLGPSCLLTAKGKEYLRLRKLYLPAFAYKHVDNFGLNFNTHSKTLLTILKRDGSKGAAVEIRWLVTLCTLDTISQYFLGKPMGCLAKFDNDYAAAVHNETKIINQRIYMPWLWPKICWDLSSFGRKEKVTREYLQHFMDKIVEDRKLEILENWNDVNLEQSNIEFEKKGTDSLVALDYFLHLQLRGNTEFTDRYIRDLMNSAILAGHDTVAAGLTFALYLLAANPKEQVKLHAELDEVFGNDRNRNVESSDLPKLKFLECCIKETERLYPPIPLMPRTPENDFELGRGRAGITVGHSQTLRIFPRTGGVQTVEIFPGEL</sequence>
<evidence type="ECO:0000313" key="9">
    <source>
        <dbReference type="Proteomes" id="UP000708208"/>
    </source>
</evidence>
<evidence type="ECO:0000256" key="1">
    <source>
        <dbReference type="ARBA" id="ARBA00001971"/>
    </source>
</evidence>
<keyword evidence="9" id="KW-1185">Reference proteome</keyword>
<dbReference type="AlphaFoldDB" id="A0A8J2L0H1"/>
<comment type="caution">
    <text evidence="8">The sequence shown here is derived from an EMBL/GenBank/DDBJ whole genome shotgun (WGS) entry which is preliminary data.</text>
</comment>
<keyword evidence="7" id="KW-0732">Signal</keyword>
<feature type="signal peptide" evidence="7">
    <location>
        <begin position="1"/>
        <end position="25"/>
    </location>
</feature>
<keyword evidence="5" id="KW-0560">Oxidoreductase</keyword>
<dbReference type="OrthoDB" id="1470350at2759"/>
<dbReference type="GO" id="GO:0004497">
    <property type="term" value="F:monooxygenase activity"/>
    <property type="evidence" value="ECO:0007669"/>
    <property type="project" value="InterPro"/>
</dbReference>
<organism evidence="8 9">
    <name type="scientific">Allacma fusca</name>
    <dbReference type="NCBI Taxonomy" id="39272"/>
    <lineage>
        <taxon>Eukaryota</taxon>
        <taxon>Metazoa</taxon>
        <taxon>Ecdysozoa</taxon>
        <taxon>Arthropoda</taxon>
        <taxon>Hexapoda</taxon>
        <taxon>Collembola</taxon>
        <taxon>Symphypleona</taxon>
        <taxon>Sminthuridae</taxon>
        <taxon>Allacma</taxon>
    </lineage>
</organism>
<dbReference type="GO" id="GO:0005506">
    <property type="term" value="F:iron ion binding"/>
    <property type="evidence" value="ECO:0007669"/>
    <property type="project" value="InterPro"/>
</dbReference>
<dbReference type="GO" id="GO:0016705">
    <property type="term" value="F:oxidoreductase activity, acting on paired donors, with incorporation or reduction of molecular oxygen"/>
    <property type="evidence" value="ECO:0007669"/>
    <property type="project" value="InterPro"/>
</dbReference>
<comment type="similarity">
    <text evidence="2">Belongs to the cytochrome P450 family.</text>
</comment>
<protein>
    <recommendedName>
        <fullName evidence="10">Cytochrome P450</fullName>
    </recommendedName>
</protein>
<proteinExistence type="inferred from homology"/>
<evidence type="ECO:0000256" key="2">
    <source>
        <dbReference type="ARBA" id="ARBA00010617"/>
    </source>
</evidence>
<reference evidence="8" key="1">
    <citation type="submission" date="2021-06" db="EMBL/GenBank/DDBJ databases">
        <authorList>
            <person name="Hodson N. C."/>
            <person name="Mongue J. A."/>
            <person name="Jaron S. K."/>
        </authorList>
    </citation>
    <scope>NUCLEOTIDE SEQUENCE</scope>
</reference>
<evidence type="ECO:0008006" key="10">
    <source>
        <dbReference type="Google" id="ProtNLM"/>
    </source>
</evidence>
<dbReference type="PANTHER" id="PTHR24291:SF201">
    <property type="entry name" value="CYTOCHROME P450, FAMILY 4, SUBFAMILY B, POLYPEPTIDE 7"/>
    <property type="match status" value="1"/>
</dbReference>
<keyword evidence="4" id="KW-0479">Metal-binding</keyword>
<evidence type="ECO:0000256" key="5">
    <source>
        <dbReference type="ARBA" id="ARBA00023002"/>
    </source>
</evidence>
<accession>A0A8J2L0H1</accession>
<dbReference type="EMBL" id="CAJVCH010534512">
    <property type="protein sequence ID" value="CAG7824941.1"/>
    <property type="molecule type" value="Genomic_DNA"/>
</dbReference>
<comment type="cofactor">
    <cofactor evidence="1">
        <name>heme</name>
        <dbReference type="ChEBI" id="CHEBI:30413"/>
    </cofactor>
</comment>
<evidence type="ECO:0000256" key="7">
    <source>
        <dbReference type="SAM" id="SignalP"/>
    </source>
</evidence>
<evidence type="ECO:0000256" key="3">
    <source>
        <dbReference type="ARBA" id="ARBA00022617"/>
    </source>
</evidence>
<keyword evidence="6" id="KW-0408">Iron</keyword>
<dbReference type="GO" id="GO:0020037">
    <property type="term" value="F:heme binding"/>
    <property type="evidence" value="ECO:0007669"/>
    <property type="project" value="InterPro"/>
</dbReference>
<evidence type="ECO:0000313" key="8">
    <source>
        <dbReference type="EMBL" id="CAG7824941.1"/>
    </source>
</evidence>
<gene>
    <name evidence="8" type="ORF">AFUS01_LOCUS35072</name>
</gene>
<dbReference type="InterPro" id="IPR050196">
    <property type="entry name" value="Cytochrome_P450_Monoox"/>
</dbReference>
<dbReference type="Pfam" id="PF00067">
    <property type="entry name" value="p450"/>
    <property type="match status" value="1"/>
</dbReference>
<dbReference type="InterPro" id="IPR001128">
    <property type="entry name" value="Cyt_P450"/>
</dbReference>
<dbReference type="Proteomes" id="UP000708208">
    <property type="component" value="Unassembled WGS sequence"/>
</dbReference>
<name>A0A8J2L0H1_9HEXA</name>
<evidence type="ECO:0000256" key="4">
    <source>
        <dbReference type="ARBA" id="ARBA00022723"/>
    </source>
</evidence>
<evidence type="ECO:0000256" key="6">
    <source>
        <dbReference type="ARBA" id="ARBA00023004"/>
    </source>
</evidence>
<feature type="chain" id="PRO_5035217136" description="Cytochrome P450" evidence="7">
    <location>
        <begin position="26"/>
        <end position="426"/>
    </location>
</feature>
<keyword evidence="3" id="KW-0349">Heme</keyword>